<dbReference type="InterPro" id="IPR041583">
    <property type="entry name" value="TetR_C_31"/>
</dbReference>
<evidence type="ECO:0000313" key="2">
    <source>
        <dbReference type="EMBL" id="MFD1050888.1"/>
    </source>
</evidence>
<name>A0ABW3MJK8_9PSEU</name>
<organism evidence="2 3">
    <name type="scientific">Kibdelosporangium lantanae</name>
    <dbReference type="NCBI Taxonomy" id="1497396"/>
    <lineage>
        <taxon>Bacteria</taxon>
        <taxon>Bacillati</taxon>
        <taxon>Actinomycetota</taxon>
        <taxon>Actinomycetes</taxon>
        <taxon>Pseudonocardiales</taxon>
        <taxon>Pseudonocardiaceae</taxon>
        <taxon>Kibdelosporangium</taxon>
    </lineage>
</organism>
<accession>A0ABW3MJK8</accession>
<evidence type="ECO:0000259" key="1">
    <source>
        <dbReference type="Pfam" id="PF17940"/>
    </source>
</evidence>
<dbReference type="InterPro" id="IPR036271">
    <property type="entry name" value="Tet_transcr_reg_TetR-rel_C_sf"/>
</dbReference>
<dbReference type="Gene3D" id="1.10.357.10">
    <property type="entry name" value="Tetracycline Repressor, domain 2"/>
    <property type="match status" value="1"/>
</dbReference>
<feature type="non-terminal residue" evidence="2">
    <location>
        <position position="1"/>
    </location>
</feature>
<comment type="caution">
    <text evidence="2">The sequence shown here is derived from an EMBL/GenBank/DDBJ whole genome shotgun (WGS) entry which is preliminary data.</text>
</comment>
<protein>
    <submittedName>
        <fullName evidence="2">TetR/AcrR family transcriptional regulator</fullName>
    </submittedName>
</protein>
<keyword evidence="3" id="KW-1185">Reference proteome</keyword>
<feature type="domain" description="Tetracyclin repressor-like C-terminal group 31" evidence="1">
    <location>
        <begin position="11"/>
        <end position="105"/>
    </location>
</feature>
<dbReference type="Proteomes" id="UP001597045">
    <property type="component" value="Unassembled WGS sequence"/>
</dbReference>
<dbReference type="EMBL" id="JBHTIS010003169">
    <property type="protein sequence ID" value="MFD1050888.1"/>
    <property type="molecule type" value="Genomic_DNA"/>
</dbReference>
<proteinExistence type="predicted"/>
<dbReference type="Pfam" id="PF17940">
    <property type="entry name" value="TetR_C_31"/>
    <property type="match status" value="1"/>
</dbReference>
<dbReference type="SUPFAM" id="SSF48498">
    <property type="entry name" value="Tetracyclin repressor-like, C-terminal domain"/>
    <property type="match status" value="1"/>
</dbReference>
<evidence type="ECO:0000313" key="3">
    <source>
        <dbReference type="Proteomes" id="UP001597045"/>
    </source>
</evidence>
<sequence length="120" mass="13408">LALDPGEVREIAQLPDLMRALFHRITDDRTGWLALLELRLEATRRPELRTALTETLRTNLNANIEGRQAHGLPGDDTTTVLLYYAISGLILEQLTVPDVLAAFDVDRLIGDFTNRSLGDQ</sequence>
<reference evidence="3" key="1">
    <citation type="journal article" date="2019" name="Int. J. Syst. Evol. Microbiol.">
        <title>The Global Catalogue of Microorganisms (GCM) 10K type strain sequencing project: providing services to taxonomists for standard genome sequencing and annotation.</title>
        <authorList>
            <consortium name="The Broad Institute Genomics Platform"/>
            <consortium name="The Broad Institute Genome Sequencing Center for Infectious Disease"/>
            <person name="Wu L."/>
            <person name="Ma J."/>
        </authorList>
    </citation>
    <scope>NUCLEOTIDE SEQUENCE [LARGE SCALE GENOMIC DNA]</scope>
    <source>
        <strain evidence="3">JCM 31486</strain>
    </source>
</reference>
<gene>
    <name evidence="2" type="ORF">ACFQ1S_37855</name>
</gene>